<name>A0A4Z0RJ63_WEICO</name>
<dbReference type="GO" id="GO:0005524">
    <property type="term" value="F:ATP binding"/>
    <property type="evidence" value="ECO:0007669"/>
    <property type="project" value="UniProtKB-KW"/>
</dbReference>
<evidence type="ECO:0000313" key="5">
    <source>
        <dbReference type="EMBL" id="MBJ7638768.1"/>
    </source>
</evidence>
<dbReference type="EMBL" id="JAAOCX010000008">
    <property type="protein sequence ID" value="MBJ7632850.1"/>
    <property type="molecule type" value="Genomic_DNA"/>
</dbReference>
<accession>A0A4Z0RJ63</accession>
<evidence type="ECO:0000313" key="6">
    <source>
        <dbReference type="Proteomes" id="UP000728106"/>
    </source>
</evidence>
<keyword evidence="6" id="KW-1185">Reference proteome</keyword>
<dbReference type="Proteomes" id="UP000728106">
    <property type="component" value="Unassembled WGS sequence"/>
</dbReference>
<dbReference type="RefSeq" id="WP_004560426.1">
    <property type="nucleotide sequence ID" value="NZ_CP027563.1"/>
</dbReference>
<sequence>MLEVKNLSYRTGLRQILKEMTLTVEAGEIVGVLGENGAGKTTFMRALAGLIHPEHGAVIKIDDQSGDVLKSLVSFIPNLNWAMKRDTVASVAAFYQDAYVDFDNARWEALRKDLKIDNQAKISKLSKGQLERLIFALTVSREAKVILLDEPFSGVDVMTRRRVLQSLLRWLPESSIVLMSTHEINEIESVIDRTLVIQDGQIIVDRGIDEIRSTEQMSLEQYFVQVVTENRKGIES</sequence>
<dbReference type="EMBL" id="JAAOCP010000005">
    <property type="protein sequence ID" value="MBJ7638768.1"/>
    <property type="molecule type" value="Genomic_DNA"/>
</dbReference>
<organism evidence="5 6">
    <name type="scientific">Weissella confusa</name>
    <name type="common">Lactobacillus confusus</name>
    <dbReference type="NCBI Taxonomy" id="1583"/>
    <lineage>
        <taxon>Bacteria</taxon>
        <taxon>Bacillati</taxon>
        <taxon>Bacillota</taxon>
        <taxon>Bacilli</taxon>
        <taxon>Lactobacillales</taxon>
        <taxon>Lactobacillaceae</taxon>
        <taxon>Weissella</taxon>
    </lineage>
</organism>
<gene>
    <name evidence="5" type="ORF">HAU20_05110</name>
    <name evidence="4" type="ORF">HAU43_07100</name>
</gene>
<dbReference type="PANTHER" id="PTHR43158">
    <property type="entry name" value="SKFA PEPTIDE EXPORT ATP-BINDING PROTEIN SKFE"/>
    <property type="match status" value="1"/>
</dbReference>
<reference evidence="5" key="1">
    <citation type="submission" date="2020-02" db="EMBL/GenBank/DDBJ databases">
        <authorList>
            <person name="Fontana A."/>
            <person name="Patrone V."/>
            <person name="Morelli L."/>
        </authorList>
    </citation>
    <scope>NUCLEOTIDE SEQUENCE</scope>
    <source>
        <strain evidence="4">CCUG 30943</strain>
        <strain evidence="5">CCUG 43002</strain>
    </source>
</reference>
<dbReference type="SUPFAM" id="SSF52540">
    <property type="entry name" value="P-loop containing nucleoside triphosphate hydrolases"/>
    <property type="match status" value="1"/>
</dbReference>
<feature type="domain" description="ABC transporter" evidence="3">
    <location>
        <begin position="2"/>
        <end position="224"/>
    </location>
</feature>
<dbReference type="PANTHER" id="PTHR43158:SF1">
    <property type="entry name" value="ABC TRANSPORTER, ATP-BINDING PROTEIN"/>
    <property type="match status" value="1"/>
</dbReference>
<protein>
    <submittedName>
        <fullName evidence="5">ABC transporter ATP-binding protein</fullName>
    </submittedName>
</protein>
<comment type="caution">
    <text evidence="5">The sequence shown here is derived from an EMBL/GenBank/DDBJ whole genome shotgun (WGS) entry which is preliminary data.</text>
</comment>
<proteinExistence type="predicted"/>
<dbReference type="PROSITE" id="PS50893">
    <property type="entry name" value="ABC_TRANSPORTER_2"/>
    <property type="match status" value="1"/>
</dbReference>
<dbReference type="GO" id="GO:0016887">
    <property type="term" value="F:ATP hydrolysis activity"/>
    <property type="evidence" value="ECO:0007669"/>
    <property type="project" value="InterPro"/>
</dbReference>
<dbReference type="SMART" id="SM00382">
    <property type="entry name" value="AAA"/>
    <property type="match status" value="1"/>
</dbReference>
<dbReference type="Gene3D" id="3.40.50.300">
    <property type="entry name" value="P-loop containing nucleotide triphosphate hydrolases"/>
    <property type="match status" value="1"/>
</dbReference>
<keyword evidence="1" id="KW-0547">Nucleotide-binding</keyword>
<evidence type="ECO:0000259" key="3">
    <source>
        <dbReference type="PROSITE" id="PS50893"/>
    </source>
</evidence>
<dbReference type="InterPro" id="IPR027417">
    <property type="entry name" value="P-loop_NTPase"/>
</dbReference>
<keyword evidence="2 5" id="KW-0067">ATP-binding</keyword>
<dbReference type="CDD" id="cd03230">
    <property type="entry name" value="ABC_DR_subfamily_A"/>
    <property type="match status" value="1"/>
</dbReference>
<dbReference type="InterPro" id="IPR003593">
    <property type="entry name" value="AAA+_ATPase"/>
</dbReference>
<dbReference type="GeneID" id="57979277"/>
<dbReference type="InterPro" id="IPR003439">
    <property type="entry name" value="ABC_transporter-like_ATP-bd"/>
</dbReference>
<reference evidence="5 6" key="2">
    <citation type="journal article" date="2021" name="Int. J. Food Microbiol.">
        <title>Safety demonstration of a microbial species for use in the food chain: Weissella confusa.</title>
        <authorList>
            <person name="Bourdichon F."/>
            <person name="Patrone V."/>
            <person name="Fontana A."/>
            <person name="Milani G."/>
            <person name="Morelli L."/>
        </authorList>
    </citation>
    <scope>NUCLEOTIDE SEQUENCE [LARGE SCALE GENOMIC DNA]</scope>
    <source>
        <strain evidence="4">CCUG 30943</strain>
        <strain evidence="5 6">CCUG 43002</strain>
    </source>
</reference>
<dbReference type="Pfam" id="PF00005">
    <property type="entry name" value="ABC_tran"/>
    <property type="match status" value="1"/>
</dbReference>
<dbReference type="AlphaFoldDB" id="A0A4Z0RJ63"/>
<dbReference type="Proteomes" id="UP000808038">
    <property type="component" value="Unassembled WGS sequence"/>
</dbReference>
<evidence type="ECO:0000313" key="4">
    <source>
        <dbReference type="EMBL" id="MBJ7632850.1"/>
    </source>
</evidence>
<evidence type="ECO:0000256" key="2">
    <source>
        <dbReference type="ARBA" id="ARBA00022840"/>
    </source>
</evidence>
<evidence type="ECO:0000256" key="1">
    <source>
        <dbReference type="ARBA" id="ARBA00022741"/>
    </source>
</evidence>